<keyword evidence="2" id="KW-1185">Reference proteome</keyword>
<proteinExistence type="predicted"/>
<dbReference type="InterPro" id="IPR051557">
    <property type="entry name" value="NipSnap_domain"/>
</dbReference>
<evidence type="ECO:0000313" key="2">
    <source>
        <dbReference type="Proteomes" id="UP001626550"/>
    </source>
</evidence>
<dbReference type="Gene3D" id="3.30.70.100">
    <property type="match status" value="1"/>
</dbReference>
<reference evidence="1 2" key="1">
    <citation type="submission" date="2024-11" db="EMBL/GenBank/DDBJ databases">
        <title>Adaptive evolution of stress response genes in parasites aligns with host niche diversity.</title>
        <authorList>
            <person name="Hahn C."/>
            <person name="Resl P."/>
        </authorList>
    </citation>
    <scope>NUCLEOTIDE SEQUENCE [LARGE SCALE GENOMIC DNA]</scope>
    <source>
        <strain evidence="1">EGGRZ-B1_66</strain>
        <tissue evidence="1">Body</tissue>
    </source>
</reference>
<dbReference type="PANTHER" id="PTHR21017">
    <property type="entry name" value="NIPSNAP-RELATED"/>
    <property type="match status" value="1"/>
</dbReference>
<evidence type="ECO:0000313" key="1">
    <source>
        <dbReference type="EMBL" id="KAL3314752.1"/>
    </source>
</evidence>
<dbReference type="PANTHER" id="PTHR21017:SF17">
    <property type="entry name" value="PROTEIN NIPSNAP"/>
    <property type="match status" value="1"/>
</dbReference>
<sequence length="148" mass="16884">MIGLRKVKFRWQWLDVEISNDSDFNIQEQCGTGGSHKVGEIASKNAKNCALPRLKLGQQAFVAQSRNLNLFVRKLEPVKESQSDLLADHKTLYELQLHHVKPDHMNDYLQLLENFKSNVIKKDKYAQLAGAFTVEIGVQDVICKFKSV</sequence>
<organism evidence="1 2">
    <name type="scientific">Cichlidogyrus casuarinus</name>
    <dbReference type="NCBI Taxonomy" id="1844966"/>
    <lineage>
        <taxon>Eukaryota</taxon>
        <taxon>Metazoa</taxon>
        <taxon>Spiralia</taxon>
        <taxon>Lophotrochozoa</taxon>
        <taxon>Platyhelminthes</taxon>
        <taxon>Monogenea</taxon>
        <taxon>Monopisthocotylea</taxon>
        <taxon>Dactylogyridea</taxon>
        <taxon>Ancyrocephalidae</taxon>
        <taxon>Cichlidogyrus</taxon>
    </lineage>
</organism>
<dbReference type="InterPro" id="IPR011008">
    <property type="entry name" value="Dimeric_a/b-barrel"/>
</dbReference>
<gene>
    <name evidence="1" type="ORF">Ciccas_006627</name>
</gene>
<comment type="caution">
    <text evidence="1">The sequence shown here is derived from an EMBL/GenBank/DDBJ whole genome shotgun (WGS) entry which is preliminary data.</text>
</comment>
<accession>A0ABD2Q6A3</accession>
<dbReference type="EMBL" id="JBJKFK010000916">
    <property type="protein sequence ID" value="KAL3314752.1"/>
    <property type="molecule type" value="Genomic_DNA"/>
</dbReference>
<dbReference type="Proteomes" id="UP001626550">
    <property type="component" value="Unassembled WGS sequence"/>
</dbReference>
<dbReference type="SUPFAM" id="SSF54909">
    <property type="entry name" value="Dimeric alpha+beta barrel"/>
    <property type="match status" value="1"/>
</dbReference>
<protein>
    <submittedName>
        <fullName evidence="1">Uncharacterized protein</fullName>
    </submittedName>
</protein>
<dbReference type="AlphaFoldDB" id="A0ABD2Q6A3"/>
<name>A0ABD2Q6A3_9PLAT</name>